<dbReference type="RefSeq" id="WP_323252766.1">
    <property type="nucleotide sequence ID" value="NZ_JAYFUL010000051.1"/>
</dbReference>
<evidence type="ECO:0000313" key="1">
    <source>
        <dbReference type="EMBL" id="MEA5260340.1"/>
    </source>
</evidence>
<keyword evidence="2" id="KW-1185">Reference proteome</keyword>
<comment type="caution">
    <text evidence="1">The sequence shown here is derived from an EMBL/GenBank/DDBJ whole genome shotgun (WGS) entry which is preliminary data.</text>
</comment>
<dbReference type="EMBL" id="JAYFUL010000051">
    <property type="protein sequence ID" value="MEA5260340.1"/>
    <property type="molecule type" value="Genomic_DNA"/>
</dbReference>
<proteinExistence type="predicted"/>
<dbReference type="InterPro" id="IPR045738">
    <property type="entry name" value="DUF6088"/>
</dbReference>
<sequence length="242" mass="27604">MMTISKQISQQINQFPEDILFGYKELNINQQDYTTAAKALERLQKKGVIKKISKGKFFKPQMTIFGEKKPSEEQILKPYLYYEGKRVAYITGTYLYNQLGLTTQIPSTIRIASRDKSITIKTFSVKASPAKSYVDVTEENYQILGFLDAIKDLKQIPDVDVTLAVRIFQTRIKQLNEKQTQGMVEYALAYPSRVRALLGAIFEAMCIKTNIELLRKSLNPLSSYKLGISTNILPTAPNWNIQ</sequence>
<organism evidence="1 2">
    <name type="scientific">Arcicella aquatica</name>
    <dbReference type="NCBI Taxonomy" id="217141"/>
    <lineage>
        <taxon>Bacteria</taxon>
        <taxon>Pseudomonadati</taxon>
        <taxon>Bacteroidota</taxon>
        <taxon>Cytophagia</taxon>
        <taxon>Cytophagales</taxon>
        <taxon>Flectobacillaceae</taxon>
        <taxon>Arcicella</taxon>
    </lineage>
</organism>
<gene>
    <name evidence="1" type="ORF">VB264_21250</name>
</gene>
<evidence type="ECO:0000313" key="2">
    <source>
        <dbReference type="Proteomes" id="UP001304671"/>
    </source>
</evidence>
<accession>A0ABU5QT99</accession>
<reference evidence="1 2" key="1">
    <citation type="submission" date="2023-12" db="EMBL/GenBank/DDBJ databases">
        <title>Novel species of the genus Arcicella isolated from rivers.</title>
        <authorList>
            <person name="Lu H."/>
        </authorList>
    </citation>
    <scope>NUCLEOTIDE SEQUENCE [LARGE SCALE GENOMIC DNA]</scope>
    <source>
        <strain evidence="1 2">LMG 21963</strain>
    </source>
</reference>
<dbReference type="Proteomes" id="UP001304671">
    <property type="component" value="Unassembled WGS sequence"/>
</dbReference>
<protein>
    <submittedName>
        <fullName evidence="1">DUF6088 family protein</fullName>
    </submittedName>
</protein>
<name>A0ABU5QT99_9BACT</name>
<dbReference type="Pfam" id="PF19570">
    <property type="entry name" value="DUF6088"/>
    <property type="match status" value="1"/>
</dbReference>